<comment type="caution">
    <text evidence="5">The sequence shown here is derived from an EMBL/GenBank/DDBJ whole genome shotgun (WGS) entry which is preliminary data.</text>
</comment>
<proteinExistence type="inferred from homology"/>
<dbReference type="NCBIfam" id="TIGR00100">
    <property type="entry name" value="hypA"/>
    <property type="match status" value="1"/>
</dbReference>
<reference evidence="5 6" key="1">
    <citation type="submission" date="2006-05" db="EMBL/GenBank/DDBJ databases">
        <authorList>
            <person name="King G."/>
            <person name="Ferriera S."/>
            <person name="Johnson J."/>
            <person name="Kravitz S."/>
            <person name="Beeson K."/>
            <person name="Sutton G."/>
            <person name="Rogers Y.-H."/>
            <person name="Friedman R."/>
            <person name="Frazier M."/>
            <person name="Venter J.C."/>
        </authorList>
    </citation>
    <scope>NUCLEOTIDE SEQUENCE [LARGE SCALE GENOMIC DNA]</scope>
    <source>
        <strain evidence="6">ATCC 25650 / DSM 13394 / JCM 20685 / NBRC 16684 / NCIMB 2208 / IAM 12614 / B1</strain>
    </source>
</reference>
<feature type="binding site" evidence="4">
    <location>
        <position position="2"/>
    </location>
    <ligand>
        <name>Ni(2+)</name>
        <dbReference type="ChEBI" id="CHEBI:49786"/>
    </ligand>
</feature>
<dbReference type="AlphaFoldDB" id="A0P1N0"/>
<dbReference type="EMBL" id="AAUW01000024">
    <property type="protein sequence ID" value="EAV40956.1"/>
    <property type="molecule type" value="Genomic_DNA"/>
</dbReference>
<feature type="binding site" evidence="4">
    <location>
        <position position="92"/>
    </location>
    <ligand>
        <name>Zn(2+)</name>
        <dbReference type="ChEBI" id="CHEBI:29105"/>
    </ligand>
</feature>
<dbReference type="Pfam" id="PF01155">
    <property type="entry name" value="HypA"/>
    <property type="match status" value="1"/>
</dbReference>
<comment type="function">
    <text evidence="4">Involved in the maturation of [NiFe] hydrogenases. Required for nickel insertion into the metal center of the hydrogenase.</text>
</comment>
<dbReference type="GO" id="GO:0051604">
    <property type="term" value="P:protein maturation"/>
    <property type="evidence" value="ECO:0007669"/>
    <property type="project" value="InterPro"/>
</dbReference>
<dbReference type="FunFam" id="3.30.2320.80:FF:000001">
    <property type="entry name" value="Hydrogenase maturation factor HypA"/>
    <property type="match status" value="1"/>
</dbReference>
<gene>
    <name evidence="4" type="primary">hypA</name>
    <name evidence="5" type="ORF">SIAM614_29541</name>
</gene>
<protein>
    <recommendedName>
        <fullName evidence="4">Hydrogenase maturation factor HypA</fullName>
    </recommendedName>
</protein>
<dbReference type="PIRSF" id="PIRSF004761">
    <property type="entry name" value="Hydrgn_mat_HypA"/>
    <property type="match status" value="1"/>
</dbReference>
<dbReference type="OrthoDB" id="288014at2"/>
<dbReference type="PANTHER" id="PTHR34535">
    <property type="entry name" value="HYDROGENASE MATURATION FACTOR HYPA"/>
    <property type="match status" value="1"/>
</dbReference>
<organism evidence="5 6">
    <name type="scientific">Roseibium aggregatum (strain ATCC 25650 / DSM 13394 / JCM 20685 / NBRC 16684 / NCIMB 2208 / IAM 12614 / B1)</name>
    <name type="common">Stappia aggregata</name>
    <dbReference type="NCBI Taxonomy" id="384765"/>
    <lineage>
        <taxon>Bacteria</taxon>
        <taxon>Pseudomonadati</taxon>
        <taxon>Pseudomonadota</taxon>
        <taxon>Alphaproteobacteria</taxon>
        <taxon>Hyphomicrobiales</taxon>
        <taxon>Stappiaceae</taxon>
        <taxon>Roseibium</taxon>
    </lineage>
</organism>
<feature type="binding site" evidence="4">
    <location>
        <position position="73"/>
    </location>
    <ligand>
        <name>Zn(2+)</name>
        <dbReference type="ChEBI" id="CHEBI:29105"/>
    </ligand>
</feature>
<dbReference type="GO" id="GO:0016151">
    <property type="term" value="F:nickel cation binding"/>
    <property type="evidence" value="ECO:0007669"/>
    <property type="project" value="UniProtKB-UniRule"/>
</dbReference>
<dbReference type="HAMAP" id="MF_00213">
    <property type="entry name" value="HypA_HybF"/>
    <property type="match status" value="1"/>
</dbReference>
<comment type="similarity">
    <text evidence="4">Belongs to the HypA/HybF family.</text>
</comment>
<dbReference type="eggNOG" id="COG0375">
    <property type="taxonomic scope" value="Bacteria"/>
</dbReference>
<evidence type="ECO:0000256" key="1">
    <source>
        <dbReference type="ARBA" id="ARBA00022596"/>
    </source>
</evidence>
<dbReference type="Gene3D" id="3.30.2320.80">
    <property type="match status" value="1"/>
</dbReference>
<keyword evidence="1 4" id="KW-0533">Nickel</keyword>
<dbReference type="GO" id="GO:0008270">
    <property type="term" value="F:zinc ion binding"/>
    <property type="evidence" value="ECO:0007669"/>
    <property type="project" value="UniProtKB-UniRule"/>
</dbReference>
<feature type="binding site" evidence="4">
    <location>
        <position position="89"/>
    </location>
    <ligand>
        <name>Zn(2+)</name>
        <dbReference type="ChEBI" id="CHEBI:29105"/>
    </ligand>
</feature>
<name>A0P1N0_ROSAI</name>
<evidence type="ECO:0000256" key="2">
    <source>
        <dbReference type="ARBA" id="ARBA00022723"/>
    </source>
</evidence>
<dbReference type="Proteomes" id="UP000004848">
    <property type="component" value="Unassembled WGS sequence"/>
</dbReference>
<evidence type="ECO:0000313" key="6">
    <source>
        <dbReference type="Proteomes" id="UP000004848"/>
    </source>
</evidence>
<dbReference type="GeneID" id="68849351"/>
<dbReference type="PANTHER" id="PTHR34535:SF3">
    <property type="entry name" value="HYDROGENASE MATURATION FACTOR HYPA"/>
    <property type="match status" value="1"/>
</dbReference>
<accession>A0P1N0</accession>
<keyword evidence="3 4" id="KW-0862">Zinc</keyword>
<feature type="binding site" evidence="4">
    <location>
        <position position="76"/>
    </location>
    <ligand>
        <name>Zn(2+)</name>
        <dbReference type="ChEBI" id="CHEBI:29105"/>
    </ligand>
</feature>
<dbReference type="RefSeq" id="WP_006939116.1">
    <property type="nucleotide sequence ID" value="NZ_AAUW01000024.1"/>
</dbReference>
<dbReference type="GO" id="GO:0016530">
    <property type="term" value="F:metallochaperone activity"/>
    <property type="evidence" value="ECO:0007669"/>
    <property type="project" value="UniProtKB-ARBA"/>
</dbReference>
<evidence type="ECO:0000256" key="4">
    <source>
        <dbReference type="HAMAP-Rule" id="MF_00213"/>
    </source>
</evidence>
<keyword evidence="2 4" id="KW-0479">Metal-binding</keyword>
<evidence type="ECO:0000313" key="5">
    <source>
        <dbReference type="EMBL" id="EAV40956.1"/>
    </source>
</evidence>
<dbReference type="InterPro" id="IPR000688">
    <property type="entry name" value="HypA/HybF"/>
</dbReference>
<evidence type="ECO:0000256" key="3">
    <source>
        <dbReference type="ARBA" id="ARBA00022833"/>
    </source>
</evidence>
<sequence length="113" mass="12451">MHEMSICESILGLLQEQAQAQNFSRVDRICLEIGPLSGVEVEALKFGFDVVMRGTLAEGARLDIIEPEGKAWCMPCGQTVTIEQRFDACPECGSHQLQVTGGDELRVKELEVN</sequence>